<dbReference type="Proteomes" id="UP000185192">
    <property type="component" value="Unassembled WGS sequence"/>
</dbReference>
<dbReference type="RefSeq" id="WP_239447457.1">
    <property type="nucleotide sequence ID" value="NZ_FSQW01000002.1"/>
</dbReference>
<evidence type="ECO:0000313" key="3">
    <source>
        <dbReference type="Proteomes" id="UP000185192"/>
    </source>
</evidence>
<feature type="signal peptide" evidence="1">
    <location>
        <begin position="1"/>
        <end position="23"/>
    </location>
</feature>
<evidence type="ECO:0000256" key="1">
    <source>
        <dbReference type="SAM" id="SignalP"/>
    </source>
</evidence>
<accession>A0A1N6HAM8</accession>
<dbReference type="AlphaFoldDB" id="A0A1N6HAM8"/>
<keyword evidence="3" id="KW-1185">Reference proteome</keyword>
<feature type="chain" id="PRO_5012997900" evidence="1">
    <location>
        <begin position="24"/>
        <end position="270"/>
    </location>
</feature>
<dbReference type="InterPro" id="IPR016980">
    <property type="entry name" value="S-AdoMet-dep_MeTrfase_Alr7345"/>
</dbReference>
<keyword evidence="2" id="KW-0489">Methyltransferase</keyword>
<dbReference type="GO" id="GO:0032259">
    <property type="term" value="P:methylation"/>
    <property type="evidence" value="ECO:0007669"/>
    <property type="project" value="UniProtKB-KW"/>
</dbReference>
<dbReference type="SUPFAM" id="SSF53335">
    <property type="entry name" value="S-adenosyl-L-methionine-dependent methyltransferases"/>
    <property type="match status" value="1"/>
</dbReference>
<dbReference type="PIRSF" id="PIRSF031679">
    <property type="entry name" value="Mtase_Alr7345_prd"/>
    <property type="match status" value="1"/>
</dbReference>
<dbReference type="EMBL" id="FSQW01000002">
    <property type="protein sequence ID" value="SIO16842.1"/>
    <property type="molecule type" value="Genomic_DNA"/>
</dbReference>
<keyword evidence="1" id="KW-0732">Signal</keyword>
<keyword evidence="2" id="KW-0808">Transferase</keyword>
<dbReference type="InterPro" id="IPR029063">
    <property type="entry name" value="SAM-dependent_MTases_sf"/>
</dbReference>
<dbReference type="STRING" id="1123272.SAMN02745824_3206"/>
<organism evidence="2 3">
    <name type="scientific">Parasphingorhabdus marina DSM 22363</name>
    <dbReference type="NCBI Taxonomy" id="1123272"/>
    <lineage>
        <taxon>Bacteria</taxon>
        <taxon>Pseudomonadati</taxon>
        <taxon>Pseudomonadota</taxon>
        <taxon>Alphaproteobacteria</taxon>
        <taxon>Sphingomonadales</taxon>
        <taxon>Sphingomonadaceae</taxon>
        <taxon>Parasphingorhabdus</taxon>
    </lineage>
</organism>
<sequence>MRISFFAVTLAAPLLAAASHAQASSVQASSVQAPLVLASQATPELAAAVAAPGRSEGDTKLDDSRKPAELLSFMGLEKGDTVLDIFAGGGYYSEIMGAAVGPDGSVTAVNPPQFVSSEAAKTKWAGIASRQSNVTMVPSQLPDYEAERDSIDFAMLHLIYHDFYWESEQFKFERMDPAVALANLYAGMKPGGIIAVVDHVGRAGDTRAIVEKTHRIDPATVKADFAKAGFVLDAESDMFANPADDLDKNVFAPELRGKTDRFVMRFRKPG</sequence>
<protein>
    <submittedName>
        <fullName evidence="2">Predicted methyltransferase</fullName>
    </submittedName>
</protein>
<reference evidence="3" key="1">
    <citation type="submission" date="2016-11" db="EMBL/GenBank/DDBJ databases">
        <authorList>
            <person name="Varghese N."/>
            <person name="Submissions S."/>
        </authorList>
    </citation>
    <scope>NUCLEOTIDE SEQUENCE [LARGE SCALE GENOMIC DNA]</scope>
    <source>
        <strain evidence="3">DSM 22363</strain>
    </source>
</reference>
<dbReference type="Gene3D" id="3.40.50.150">
    <property type="entry name" value="Vaccinia Virus protein VP39"/>
    <property type="match status" value="1"/>
</dbReference>
<dbReference type="GO" id="GO:0008168">
    <property type="term" value="F:methyltransferase activity"/>
    <property type="evidence" value="ECO:0007669"/>
    <property type="project" value="UniProtKB-KW"/>
</dbReference>
<gene>
    <name evidence="2" type="ORF">SAMN02745824_3206</name>
</gene>
<proteinExistence type="predicted"/>
<name>A0A1N6HAM8_9SPHN</name>
<evidence type="ECO:0000313" key="2">
    <source>
        <dbReference type="EMBL" id="SIO16842.1"/>
    </source>
</evidence>